<dbReference type="RefSeq" id="WP_315879903.1">
    <property type="nucleotide sequence ID" value="NZ_JAWCTQ010000032.1"/>
</dbReference>
<accession>A0ABU3QQ25</accession>
<feature type="transmembrane region" description="Helical" evidence="11">
    <location>
        <begin position="104"/>
        <end position="122"/>
    </location>
</feature>
<protein>
    <submittedName>
        <fullName evidence="13">Vitamin K epoxide reductase family protein</fullName>
    </submittedName>
</protein>
<evidence type="ECO:0000256" key="4">
    <source>
        <dbReference type="ARBA" id="ARBA00022719"/>
    </source>
</evidence>
<evidence type="ECO:0000256" key="6">
    <source>
        <dbReference type="ARBA" id="ARBA00023002"/>
    </source>
</evidence>
<evidence type="ECO:0000256" key="3">
    <source>
        <dbReference type="ARBA" id="ARBA00022692"/>
    </source>
</evidence>
<organism evidence="13 14">
    <name type="scientific">Streptomyces tamarix</name>
    <dbReference type="NCBI Taxonomy" id="3078565"/>
    <lineage>
        <taxon>Bacteria</taxon>
        <taxon>Bacillati</taxon>
        <taxon>Actinomycetota</taxon>
        <taxon>Actinomycetes</taxon>
        <taxon>Kitasatosporales</taxon>
        <taxon>Streptomycetaceae</taxon>
        <taxon>Streptomyces</taxon>
    </lineage>
</organism>
<comment type="subcellular location">
    <subcellularLocation>
        <location evidence="1">Membrane</location>
        <topology evidence="1">Multi-pass membrane protein</topology>
    </subcellularLocation>
</comment>
<gene>
    <name evidence="13" type="ORF">RND61_22775</name>
</gene>
<evidence type="ECO:0000256" key="7">
    <source>
        <dbReference type="ARBA" id="ARBA00023136"/>
    </source>
</evidence>
<evidence type="ECO:0000256" key="9">
    <source>
        <dbReference type="ARBA" id="ARBA00023284"/>
    </source>
</evidence>
<feature type="compositionally biased region" description="Low complexity" evidence="10">
    <location>
        <begin position="14"/>
        <end position="23"/>
    </location>
</feature>
<evidence type="ECO:0000256" key="1">
    <source>
        <dbReference type="ARBA" id="ARBA00004141"/>
    </source>
</evidence>
<evidence type="ECO:0000313" key="13">
    <source>
        <dbReference type="EMBL" id="MDT9684860.1"/>
    </source>
</evidence>
<evidence type="ECO:0000256" key="5">
    <source>
        <dbReference type="ARBA" id="ARBA00022989"/>
    </source>
</evidence>
<dbReference type="InterPro" id="IPR012932">
    <property type="entry name" value="VKOR"/>
</dbReference>
<feature type="transmembrane region" description="Helical" evidence="11">
    <location>
        <begin position="156"/>
        <end position="179"/>
    </location>
</feature>
<comment type="caution">
    <text evidence="13">The sequence shown here is derived from an EMBL/GenBank/DDBJ whole genome shotgun (WGS) entry which is preliminary data.</text>
</comment>
<dbReference type="Pfam" id="PF07884">
    <property type="entry name" value="VKOR"/>
    <property type="match status" value="1"/>
</dbReference>
<keyword evidence="5 11" id="KW-1133">Transmembrane helix</keyword>
<evidence type="ECO:0000256" key="8">
    <source>
        <dbReference type="ARBA" id="ARBA00023157"/>
    </source>
</evidence>
<sequence length="226" mass="24712">MTTIRGAHTRPAHTRPAPAHAHPAAPPPTTAPEDGRTGAGRAFAWLLVVTGAAGVLASWVITLDKFRLLEDPHFTPGCSLNPVVSCGSVMKSEQAVVFGFPNPMLGLVAYGMVVAVGAGLLAGARHRRWFWLGLHAGTLFGVGFCTWLMWQSLYEINALCLWCCLAWTATIVMFWHVTAENVRHGRLPAPHGVRRLLDDLPWVPPVLHLGVVGMLVLTRWWDFWTG</sequence>
<feature type="region of interest" description="Disordered" evidence="10">
    <location>
        <begin position="1"/>
        <end position="35"/>
    </location>
</feature>
<feature type="transmembrane region" description="Helical" evidence="11">
    <location>
        <begin position="42"/>
        <end position="61"/>
    </location>
</feature>
<dbReference type="SMART" id="SM00756">
    <property type="entry name" value="VKc"/>
    <property type="match status" value="1"/>
</dbReference>
<keyword evidence="6" id="KW-0560">Oxidoreductase</keyword>
<evidence type="ECO:0000256" key="11">
    <source>
        <dbReference type="SAM" id="Phobius"/>
    </source>
</evidence>
<keyword evidence="14" id="KW-1185">Reference proteome</keyword>
<evidence type="ECO:0000256" key="2">
    <source>
        <dbReference type="ARBA" id="ARBA00006214"/>
    </source>
</evidence>
<keyword evidence="4" id="KW-0874">Quinone</keyword>
<evidence type="ECO:0000256" key="10">
    <source>
        <dbReference type="SAM" id="MobiDB-lite"/>
    </source>
</evidence>
<dbReference type="PANTHER" id="PTHR34573">
    <property type="entry name" value="VKC DOMAIN-CONTAINING PROTEIN"/>
    <property type="match status" value="1"/>
</dbReference>
<evidence type="ECO:0000259" key="12">
    <source>
        <dbReference type="SMART" id="SM00756"/>
    </source>
</evidence>
<evidence type="ECO:0000313" key="14">
    <source>
        <dbReference type="Proteomes" id="UP001250181"/>
    </source>
</evidence>
<dbReference type="Gene3D" id="1.20.1440.130">
    <property type="entry name" value="VKOR domain"/>
    <property type="match status" value="1"/>
</dbReference>
<keyword evidence="3 11" id="KW-0812">Transmembrane</keyword>
<comment type="similarity">
    <text evidence="2">Belongs to the VKOR family.</text>
</comment>
<keyword evidence="8" id="KW-1015">Disulfide bond</keyword>
<dbReference type="PANTHER" id="PTHR34573:SF1">
    <property type="entry name" value="VITAMIN K EPOXIDE REDUCTASE DOMAIN-CONTAINING PROTEIN"/>
    <property type="match status" value="1"/>
</dbReference>
<feature type="domain" description="Vitamin K epoxide reductase" evidence="12">
    <location>
        <begin position="40"/>
        <end position="181"/>
    </location>
</feature>
<proteinExistence type="inferred from homology"/>
<dbReference type="EMBL" id="JAWCTQ010000032">
    <property type="protein sequence ID" value="MDT9684860.1"/>
    <property type="molecule type" value="Genomic_DNA"/>
</dbReference>
<name>A0ABU3QQ25_9ACTN</name>
<dbReference type="InterPro" id="IPR038354">
    <property type="entry name" value="VKOR_sf"/>
</dbReference>
<dbReference type="CDD" id="cd12922">
    <property type="entry name" value="VKOR_5"/>
    <property type="match status" value="1"/>
</dbReference>
<dbReference type="InterPro" id="IPR041714">
    <property type="entry name" value="VKOR_Actinobacteria"/>
</dbReference>
<keyword evidence="7 11" id="KW-0472">Membrane</keyword>
<dbReference type="Proteomes" id="UP001250181">
    <property type="component" value="Unassembled WGS sequence"/>
</dbReference>
<feature type="transmembrane region" description="Helical" evidence="11">
    <location>
        <begin position="129"/>
        <end position="150"/>
    </location>
</feature>
<keyword evidence="9" id="KW-0676">Redox-active center</keyword>
<reference evidence="13 14" key="1">
    <citation type="submission" date="2023-09" db="EMBL/GenBank/DDBJ databases">
        <title>Streptomyces sp. nov.: A antagonism against Alternaria gaisen Producing Streptochlin, Isolated from Tamarix root soil.</title>
        <authorList>
            <person name="Chen Y."/>
        </authorList>
    </citation>
    <scope>NUCLEOTIDE SEQUENCE [LARGE SCALE GENOMIC DNA]</scope>
    <source>
        <strain evidence="13 14">TRM76323</strain>
    </source>
</reference>